<dbReference type="GO" id="GO:0020037">
    <property type="term" value="F:heme binding"/>
    <property type="evidence" value="ECO:0007669"/>
    <property type="project" value="InterPro"/>
</dbReference>
<dbReference type="EMBL" id="CAQQ02057108">
    <property type="status" value="NOT_ANNOTATED_CDS"/>
    <property type="molecule type" value="Genomic_DNA"/>
</dbReference>
<dbReference type="HOGENOM" id="CLU_1976050_0_0_1"/>
<name>T1GSV5_MEGSC</name>
<dbReference type="InterPro" id="IPR001128">
    <property type="entry name" value="Cyt_P450"/>
</dbReference>
<keyword evidence="3" id="KW-0349">Heme</keyword>
<comment type="cofactor">
    <cofactor evidence="1">
        <name>heme</name>
        <dbReference type="ChEBI" id="CHEBI:30413"/>
    </cofactor>
</comment>
<dbReference type="PANTHER" id="PTHR24291">
    <property type="entry name" value="CYTOCHROME P450 FAMILY 4"/>
    <property type="match status" value="1"/>
</dbReference>
<dbReference type="Pfam" id="PF00067">
    <property type="entry name" value="p450"/>
    <property type="match status" value="1"/>
</dbReference>
<evidence type="ECO:0000256" key="6">
    <source>
        <dbReference type="ARBA" id="ARBA00023004"/>
    </source>
</evidence>
<proteinExistence type="inferred from homology"/>
<evidence type="ECO:0000256" key="7">
    <source>
        <dbReference type="ARBA" id="ARBA00023033"/>
    </source>
</evidence>
<dbReference type="InterPro" id="IPR050196">
    <property type="entry name" value="Cytochrome_P450_Monoox"/>
</dbReference>
<reference evidence="9" key="1">
    <citation type="submission" date="2013-02" db="EMBL/GenBank/DDBJ databases">
        <authorList>
            <person name="Hughes D."/>
        </authorList>
    </citation>
    <scope>NUCLEOTIDE SEQUENCE</scope>
    <source>
        <strain>Durham</strain>
        <strain evidence="9">NC isolate 2 -- Noor lab</strain>
    </source>
</reference>
<evidence type="ECO:0000313" key="9">
    <source>
        <dbReference type="Proteomes" id="UP000015102"/>
    </source>
</evidence>
<dbReference type="Gene3D" id="1.10.630.10">
    <property type="entry name" value="Cytochrome P450"/>
    <property type="match status" value="1"/>
</dbReference>
<dbReference type="GO" id="GO:0005506">
    <property type="term" value="F:iron ion binding"/>
    <property type="evidence" value="ECO:0007669"/>
    <property type="project" value="InterPro"/>
</dbReference>
<evidence type="ECO:0000313" key="8">
    <source>
        <dbReference type="EnsemblMetazoa" id="MESCA006767-PA"/>
    </source>
</evidence>
<evidence type="ECO:0000256" key="1">
    <source>
        <dbReference type="ARBA" id="ARBA00001971"/>
    </source>
</evidence>
<evidence type="ECO:0000256" key="3">
    <source>
        <dbReference type="ARBA" id="ARBA00022617"/>
    </source>
</evidence>
<dbReference type="EnsemblMetazoa" id="MESCA006767-RA">
    <property type="protein sequence ID" value="MESCA006767-PA"/>
    <property type="gene ID" value="MESCA006767"/>
</dbReference>
<dbReference type="InterPro" id="IPR036396">
    <property type="entry name" value="Cyt_P450_sf"/>
</dbReference>
<dbReference type="SUPFAM" id="SSF48264">
    <property type="entry name" value="Cytochrome P450"/>
    <property type="match status" value="1"/>
</dbReference>
<dbReference type="GO" id="GO:0016705">
    <property type="term" value="F:oxidoreductase activity, acting on paired donors, with incorporation or reduction of molecular oxygen"/>
    <property type="evidence" value="ECO:0007669"/>
    <property type="project" value="InterPro"/>
</dbReference>
<sequence>MDAFVSLRNKYGRTFRMFVFYEHGMFVSDAKDAEVILSSNKYTIKNNLYDILEKWLSTGLLISNGKKWYTRRKAITPTFHFKILDGFVEVFDKNSSILAEKLKSRADGKTTINIMPEVCLAALDIIA</sequence>
<comment type="similarity">
    <text evidence="2">Belongs to the cytochrome P450 family.</text>
</comment>
<dbReference type="GO" id="GO:0004497">
    <property type="term" value="F:monooxygenase activity"/>
    <property type="evidence" value="ECO:0007669"/>
    <property type="project" value="UniProtKB-KW"/>
</dbReference>
<keyword evidence="7" id="KW-0503">Monooxygenase</keyword>
<protein>
    <recommendedName>
        <fullName evidence="10">Cytochrome P450</fullName>
    </recommendedName>
</protein>
<evidence type="ECO:0000256" key="2">
    <source>
        <dbReference type="ARBA" id="ARBA00010617"/>
    </source>
</evidence>
<organism evidence="8 9">
    <name type="scientific">Megaselia scalaris</name>
    <name type="common">Humpbacked fly</name>
    <name type="synonym">Phora scalaris</name>
    <dbReference type="NCBI Taxonomy" id="36166"/>
    <lineage>
        <taxon>Eukaryota</taxon>
        <taxon>Metazoa</taxon>
        <taxon>Ecdysozoa</taxon>
        <taxon>Arthropoda</taxon>
        <taxon>Hexapoda</taxon>
        <taxon>Insecta</taxon>
        <taxon>Pterygota</taxon>
        <taxon>Neoptera</taxon>
        <taxon>Endopterygota</taxon>
        <taxon>Diptera</taxon>
        <taxon>Brachycera</taxon>
        <taxon>Muscomorpha</taxon>
        <taxon>Platypezoidea</taxon>
        <taxon>Phoridae</taxon>
        <taxon>Megaseliini</taxon>
        <taxon>Megaselia</taxon>
    </lineage>
</organism>
<dbReference type="Proteomes" id="UP000015102">
    <property type="component" value="Unassembled WGS sequence"/>
</dbReference>
<evidence type="ECO:0000256" key="4">
    <source>
        <dbReference type="ARBA" id="ARBA00022723"/>
    </source>
</evidence>
<dbReference type="PANTHER" id="PTHR24291:SF187">
    <property type="entry name" value="CYTOCHROME P450 4AE1-RELATED"/>
    <property type="match status" value="1"/>
</dbReference>
<dbReference type="OMA" id="TTINIMP"/>
<evidence type="ECO:0008006" key="10">
    <source>
        <dbReference type="Google" id="ProtNLM"/>
    </source>
</evidence>
<accession>T1GSV5</accession>
<dbReference type="STRING" id="36166.T1GSV5"/>
<keyword evidence="5" id="KW-0560">Oxidoreductase</keyword>
<evidence type="ECO:0000256" key="5">
    <source>
        <dbReference type="ARBA" id="ARBA00023002"/>
    </source>
</evidence>
<keyword evidence="4" id="KW-0479">Metal-binding</keyword>
<reference evidence="8" key="2">
    <citation type="submission" date="2015-06" db="UniProtKB">
        <authorList>
            <consortium name="EnsemblMetazoa"/>
        </authorList>
    </citation>
    <scope>IDENTIFICATION</scope>
</reference>
<keyword evidence="9" id="KW-1185">Reference proteome</keyword>
<keyword evidence="6" id="KW-0408">Iron</keyword>
<dbReference type="AlphaFoldDB" id="T1GSV5"/>